<dbReference type="Pfam" id="PF12146">
    <property type="entry name" value="Hydrolase_4"/>
    <property type="match status" value="4"/>
</dbReference>
<proteinExistence type="predicted"/>
<gene>
    <name evidence="2" type="primary">A04p035630.1_BraROA</name>
    <name evidence="2" type="ORF">IGI04_016889</name>
</gene>
<evidence type="ECO:0000259" key="1">
    <source>
        <dbReference type="Pfam" id="PF12146"/>
    </source>
</evidence>
<dbReference type="SUPFAM" id="SSF53474">
    <property type="entry name" value="alpha/beta-Hydrolases"/>
    <property type="match status" value="3"/>
</dbReference>
<feature type="domain" description="Serine aminopeptidase S33" evidence="1">
    <location>
        <begin position="252"/>
        <end position="367"/>
    </location>
</feature>
<feature type="domain" description="Serine aminopeptidase S33" evidence="1">
    <location>
        <begin position="579"/>
        <end position="812"/>
    </location>
</feature>
<accession>A0ABQ7MUA6</accession>
<protein>
    <recommendedName>
        <fullName evidence="1">Serine aminopeptidase S33 domain-containing protein</fullName>
    </recommendedName>
</protein>
<evidence type="ECO:0000313" key="3">
    <source>
        <dbReference type="Proteomes" id="UP000823674"/>
    </source>
</evidence>
<reference evidence="2 3" key="1">
    <citation type="submission" date="2021-03" db="EMBL/GenBank/DDBJ databases">
        <authorList>
            <person name="King G.J."/>
            <person name="Bancroft I."/>
            <person name="Baten A."/>
            <person name="Bloomfield J."/>
            <person name="Borpatragohain P."/>
            <person name="He Z."/>
            <person name="Irish N."/>
            <person name="Irwin J."/>
            <person name="Liu K."/>
            <person name="Mauleon R.P."/>
            <person name="Moore J."/>
            <person name="Morris R."/>
            <person name="Ostergaard L."/>
            <person name="Wang B."/>
            <person name="Wells R."/>
        </authorList>
    </citation>
    <scope>NUCLEOTIDE SEQUENCE [LARGE SCALE GENOMIC DNA]</scope>
    <source>
        <strain evidence="2">R-o-18</strain>
        <tissue evidence="2">Leaf</tissue>
    </source>
</reference>
<dbReference type="InterPro" id="IPR000073">
    <property type="entry name" value="AB_hydrolase_1"/>
</dbReference>
<dbReference type="Gene3D" id="3.40.50.1820">
    <property type="entry name" value="alpha/beta hydrolase"/>
    <property type="match status" value="4"/>
</dbReference>
<dbReference type="EMBL" id="JADBGQ010000004">
    <property type="protein sequence ID" value="KAG5402282.1"/>
    <property type="molecule type" value="Genomic_DNA"/>
</dbReference>
<feature type="domain" description="Serine aminopeptidase S33" evidence="1">
    <location>
        <begin position="27"/>
        <end position="220"/>
    </location>
</feature>
<dbReference type="InterPro" id="IPR029058">
    <property type="entry name" value="AB_hydrolase_fold"/>
</dbReference>
<comment type="caution">
    <text evidence="2">The sequence shown here is derived from an EMBL/GenBank/DDBJ whole genome shotgun (WGS) entry which is preliminary data.</text>
</comment>
<evidence type="ECO:0000313" key="2">
    <source>
        <dbReference type="EMBL" id="KAG5402282.1"/>
    </source>
</evidence>
<dbReference type="InterPro" id="IPR022742">
    <property type="entry name" value="Hydrolase_4"/>
</dbReference>
<dbReference type="PANTHER" id="PTHR11614">
    <property type="entry name" value="PHOSPHOLIPASE-RELATED"/>
    <property type="match status" value="1"/>
</dbReference>
<feature type="domain" description="Serine aminopeptidase S33" evidence="1">
    <location>
        <begin position="369"/>
        <end position="413"/>
    </location>
</feature>
<keyword evidence="3" id="KW-1185">Reference proteome</keyword>
<sequence length="857" mass="97307">MVMYEENFVLNSRGMKLFTCVWKPVEQEPKALLFLCHGYAAETSITMNSTATRLAKAGFAVYGMDYEGHGKSEGLSGYISNFDDLVDDVSIHYSTICEKEENKGKMRFLLGESMGGAVVLLLARKKPDFWDGAVLVAPMCKLAEEVKPHPVVISILIKLCSFIPTWKIVPGSDILDIAIKEPHIRTQVRENEFCYKGRPRLNTAYQLLLVSLDLEKNLQEASETDDVKYEENFIRSSRGLKLFTCKWLPTDQEPRAIVFFCHGYGMECSITMNSTARRLVKAGFGVYGMDYEGHGKSDGLSGYIPNFDHLVDDVSTHYTTICEREENKGKMRFMLGESMGGAVVLLLSRKKPEFWDGALLVAPMCKVLLPFMVLHGDDDKVTDKAVSQELYRVAVSSDKTLKLYSGMWHGLLNGETQENIEIVFADVIGWLEKRTEHGNDRFESELKHNNDVEGAVYKRCHSATKLSKSFFFLFKKQKNVLEYEERKGVRYFVTIKPKRRRITVQSSSFKTAQYKQTLQVTTISVSNKTERIKREREISINLFLKMASETENIKYEESFIKNTRGMKLFTCKWLPANKEPKSLIFICHGYAMECSTAKRLVNAGYGVYGMDYEGHGKSDGLSAYVPNFDHLVDDVSAHYTSICEREENKCKMRYLLGESMGGAVLLLLHRKKPEFWDGAVLVAPMCKIAEEMKPNPVVISVLSKLSGVIPTWKIIPGQDIIETAFKQPEVRKQVRENPYCYKGRPRLKTANELLRISTDLEKRLDEVSLPFMVLHGEDDKVTDKAVSGQLYEVASSSDKTFKLYPGMWHGLLYGETPENIEIVFTDIIGWLDKRASDGNGGFESELKRKEDGFTLKE</sequence>
<dbReference type="Proteomes" id="UP000823674">
    <property type="component" value="Chromosome A04"/>
</dbReference>
<organism evidence="2 3">
    <name type="scientific">Brassica rapa subsp. trilocularis</name>
    <dbReference type="NCBI Taxonomy" id="1813537"/>
    <lineage>
        <taxon>Eukaryota</taxon>
        <taxon>Viridiplantae</taxon>
        <taxon>Streptophyta</taxon>
        <taxon>Embryophyta</taxon>
        <taxon>Tracheophyta</taxon>
        <taxon>Spermatophyta</taxon>
        <taxon>Magnoliopsida</taxon>
        <taxon>eudicotyledons</taxon>
        <taxon>Gunneridae</taxon>
        <taxon>Pentapetalae</taxon>
        <taxon>rosids</taxon>
        <taxon>malvids</taxon>
        <taxon>Brassicales</taxon>
        <taxon>Brassicaceae</taxon>
        <taxon>Brassiceae</taxon>
        <taxon>Brassica</taxon>
    </lineage>
</organism>
<dbReference type="InterPro" id="IPR051044">
    <property type="entry name" value="MAG_DAG_Lipase"/>
</dbReference>
<name>A0ABQ7MUA6_BRACM</name>
<dbReference type="PRINTS" id="PR00111">
    <property type="entry name" value="ABHYDROLASE"/>
</dbReference>